<reference evidence="3" key="1">
    <citation type="submission" date="2022-03" db="EMBL/GenBank/DDBJ databases">
        <authorList>
            <person name="Alioto T."/>
            <person name="Alioto T."/>
            <person name="Gomez Garrido J."/>
        </authorList>
    </citation>
    <scope>NUCLEOTIDE SEQUENCE</scope>
</reference>
<dbReference type="InterPro" id="IPR043502">
    <property type="entry name" value="DNA/RNA_pol_sf"/>
</dbReference>
<accession>A0AAD1TLY4</accession>
<name>A0AAD1TLY4_PELCU</name>
<dbReference type="AlphaFoldDB" id="A0AAD1TLY4"/>
<dbReference type="SUPFAM" id="SSF56672">
    <property type="entry name" value="DNA/RNA polymerases"/>
    <property type="match status" value="1"/>
</dbReference>
<dbReference type="InterPro" id="IPR000477">
    <property type="entry name" value="RT_dom"/>
</dbReference>
<feature type="region of interest" description="Disordered" evidence="1">
    <location>
        <begin position="1"/>
        <end position="21"/>
    </location>
</feature>
<organism evidence="3 4">
    <name type="scientific">Pelobates cultripes</name>
    <name type="common">Western spadefoot toad</name>
    <dbReference type="NCBI Taxonomy" id="61616"/>
    <lineage>
        <taxon>Eukaryota</taxon>
        <taxon>Metazoa</taxon>
        <taxon>Chordata</taxon>
        <taxon>Craniata</taxon>
        <taxon>Vertebrata</taxon>
        <taxon>Euteleostomi</taxon>
        <taxon>Amphibia</taxon>
        <taxon>Batrachia</taxon>
        <taxon>Anura</taxon>
        <taxon>Pelobatoidea</taxon>
        <taxon>Pelobatidae</taxon>
        <taxon>Pelobates</taxon>
    </lineage>
</organism>
<protein>
    <submittedName>
        <fullName evidence="3">DUF1725 domain-containing</fullName>
    </submittedName>
</protein>
<evidence type="ECO:0000313" key="3">
    <source>
        <dbReference type="EMBL" id="CAH2327854.1"/>
    </source>
</evidence>
<dbReference type="PANTHER" id="PTHR19446">
    <property type="entry name" value="REVERSE TRANSCRIPTASES"/>
    <property type="match status" value="1"/>
</dbReference>
<feature type="domain" description="Reverse transcriptase" evidence="2">
    <location>
        <begin position="65"/>
        <end position="127"/>
    </location>
</feature>
<keyword evidence="4" id="KW-1185">Reference proteome</keyword>
<evidence type="ECO:0000259" key="2">
    <source>
        <dbReference type="Pfam" id="PF00078"/>
    </source>
</evidence>
<evidence type="ECO:0000313" key="4">
    <source>
        <dbReference type="Proteomes" id="UP001295444"/>
    </source>
</evidence>
<sequence>MIVSVTSSLPSHKSPGPNGLPNGYYRRYSNVLSQPLKEVFNHCMQGGSLPVEMLLAHVSTLPKPGISKDQCKNFRPISLLNCDAKIYAKLVSERLAPLLNKLVHNDQSGFVRGRQGSDNSRKVLNMVAEMERGKLGGPFLALD</sequence>
<dbReference type="Proteomes" id="UP001295444">
    <property type="component" value="Chromosome 13"/>
</dbReference>
<feature type="compositionally biased region" description="Polar residues" evidence="1">
    <location>
        <begin position="1"/>
        <end position="11"/>
    </location>
</feature>
<dbReference type="EMBL" id="OW240924">
    <property type="protein sequence ID" value="CAH2327854.1"/>
    <property type="molecule type" value="Genomic_DNA"/>
</dbReference>
<gene>
    <name evidence="3" type="ORF">PECUL_23A025006</name>
</gene>
<proteinExistence type="predicted"/>
<evidence type="ECO:0000256" key="1">
    <source>
        <dbReference type="SAM" id="MobiDB-lite"/>
    </source>
</evidence>
<dbReference type="Pfam" id="PF00078">
    <property type="entry name" value="RVT_1"/>
    <property type="match status" value="1"/>
</dbReference>